<keyword evidence="4" id="KW-0472">Membrane</keyword>
<dbReference type="SUPFAM" id="SSF48452">
    <property type="entry name" value="TPR-like"/>
    <property type="match status" value="1"/>
</dbReference>
<comment type="similarity">
    <text evidence="2">Belongs to the SusD family.</text>
</comment>
<feature type="domain" description="RagB/SusD" evidence="6">
    <location>
        <begin position="358"/>
        <end position="486"/>
    </location>
</feature>
<dbReference type="Proteomes" id="UP001597440">
    <property type="component" value="Unassembled WGS sequence"/>
</dbReference>
<proteinExistence type="inferred from homology"/>
<protein>
    <submittedName>
        <fullName evidence="8">RagB/SusD family nutrient uptake outer membrane protein</fullName>
    </submittedName>
</protein>
<dbReference type="Pfam" id="PF14322">
    <property type="entry name" value="SusD-like_3"/>
    <property type="match status" value="1"/>
</dbReference>
<evidence type="ECO:0000256" key="1">
    <source>
        <dbReference type="ARBA" id="ARBA00004442"/>
    </source>
</evidence>
<organism evidence="8 9">
    <name type="scientific">Sphingobacterium tabacisoli</name>
    <dbReference type="NCBI Taxonomy" id="2044855"/>
    <lineage>
        <taxon>Bacteria</taxon>
        <taxon>Pseudomonadati</taxon>
        <taxon>Bacteroidota</taxon>
        <taxon>Sphingobacteriia</taxon>
        <taxon>Sphingobacteriales</taxon>
        <taxon>Sphingobacteriaceae</taxon>
        <taxon>Sphingobacterium</taxon>
    </lineage>
</organism>
<evidence type="ECO:0000313" key="9">
    <source>
        <dbReference type="Proteomes" id="UP001597440"/>
    </source>
</evidence>
<dbReference type="InterPro" id="IPR011990">
    <property type="entry name" value="TPR-like_helical_dom_sf"/>
</dbReference>
<dbReference type="InterPro" id="IPR012944">
    <property type="entry name" value="SusD_RagB_dom"/>
</dbReference>
<evidence type="ECO:0000259" key="7">
    <source>
        <dbReference type="Pfam" id="PF14322"/>
    </source>
</evidence>
<reference evidence="9" key="1">
    <citation type="journal article" date="2019" name="Int. J. Syst. Evol. Microbiol.">
        <title>The Global Catalogue of Microorganisms (GCM) 10K type strain sequencing project: providing services to taxonomists for standard genome sequencing and annotation.</title>
        <authorList>
            <consortium name="The Broad Institute Genomics Platform"/>
            <consortium name="The Broad Institute Genome Sequencing Center for Infectious Disease"/>
            <person name="Wu L."/>
            <person name="Ma J."/>
        </authorList>
    </citation>
    <scope>NUCLEOTIDE SEQUENCE [LARGE SCALE GENOMIC DNA]</scope>
    <source>
        <strain evidence="9">KCTC 52298</strain>
    </source>
</reference>
<keyword evidence="9" id="KW-1185">Reference proteome</keyword>
<comment type="caution">
    <text evidence="8">The sequence shown here is derived from an EMBL/GenBank/DDBJ whole genome shotgun (WGS) entry which is preliminary data.</text>
</comment>
<gene>
    <name evidence="8" type="ORF">ACFSQW_06905</name>
</gene>
<evidence type="ECO:0000313" key="8">
    <source>
        <dbReference type="EMBL" id="MFD2554110.1"/>
    </source>
</evidence>
<dbReference type="EMBL" id="JBHULD010000008">
    <property type="protein sequence ID" value="MFD2554110.1"/>
    <property type="molecule type" value="Genomic_DNA"/>
</dbReference>
<name>A0ABW5L1M2_9SPHI</name>
<evidence type="ECO:0000256" key="3">
    <source>
        <dbReference type="ARBA" id="ARBA00022729"/>
    </source>
</evidence>
<feature type="domain" description="SusD-like N-terminal" evidence="7">
    <location>
        <begin position="21"/>
        <end position="226"/>
    </location>
</feature>
<keyword evidence="5" id="KW-0998">Cell outer membrane</keyword>
<dbReference type="PROSITE" id="PS51257">
    <property type="entry name" value="PROKAR_LIPOPROTEIN"/>
    <property type="match status" value="1"/>
</dbReference>
<dbReference type="Pfam" id="PF07980">
    <property type="entry name" value="SusD_RagB"/>
    <property type="match status" value="1"/>
</dbReference>
<sequence>MNTILKISLMSGVFLFVGCKDYLSEEPQKQQDIKTVEQLEALVDNATAFAYEASITATYSTDDTEISAELYKKNPTAFTVDNLQYYTFQTTGVENVATDGLWSGEFKKIFTANVILKNIDKVSGSEVVRRRVKADAHFIRAMSNWILVNTYCAPYSSENMDEPGLPLKKTVDYEESLKRTTLKETYDFILADIEAAKAVAEDDVDPRRLWRVSQKAIAAFMSRYYLMIGDNENSLIQSNLALQSTRAGLVDYKTIAVGKSVSYTNPSAVLNFTELNDWVASQFLYWKEFYYTRYQYTGNQWFLPSTELIALYDKANDLRYKHFMIENGGRRFSVVTPATYRYTVFSDGRYIPSGPSVAEVLLNKAEVHARKGEVNEAMAAINTLRQKRMSTYVALTASDKDDAIKKVLAERRRELPFAMRWNDIRRFSVNDYPGDDVVVKRDFFEVSATGVDVNKPVTYTLDKKRYAAPINGVELDASQGQIEQNKY</sequence>
<comment type="subcellular location">
    <subcellularLocation>
        <location evidence="1">Cell outer membrane</location>
    </subcellularLocation>
</comment>
<accession>A0ABW5L1M2</accession>
<evidence type="ECO:0000256" key="5">
    <source>
        <dbReference type="ARBA" id="ARBA00023237"/>
    </source>
</evidence>
<dbReference type="InterPro" id="IPR033985">
    <property type="entry name" value="SusD-like_N"/>
</dbReference>
<evidence type="ECO:0000256" key="2">
    <source>
        <dbReference type="ARBA" id="ARBA00006275"/>
    </source>
</evidence>
<evidence type="ECO:0000256" key="4">
    <source>
        <dbReference type="ARBA" id="ARBA00023136"/>
    </source>
</evidence>
<evidence type="ECO:0000259" key="6">
    <source>
        <dbReference type="Pfam" id="PF07980"/>
    </source>
</evidence>
<keyword evidence="3" id="KW-0732">Signal</keyword>
<dbReference type="RefSeq" id="WP_210356080.1">
    <property type="nucleotide sequence ID" value="NZ_JAEQMU010000006.1"/>
</dbReference>
<dbReference type="Gene3D" id="1.25.40.390">
    <property type="match status" value="1"/>
</dbReference>